<evidence type="ECO:0000313" key="3">
    <source>
        <dbReference type="RefSeq" id="XP_003746975.1"/>
    </source>
</evidence>
<gene>
    <name evidence="3" type="primary">LOC100898143</name>
</gene>
<dbReference type="PROSITE" id="PS51257">
    <property type="entry name" value="PROKAR_LIPOPROTEIN"/>
    <property type="match status" value="1"/>
</dbReference>
<dbReference type="RefSeq" id="XP_003746975.1">
    <property type="nucleotide sequence ID" value="XM_003746927.1"/>
</dbReference>
<sequence>MSVSQRTSVISVMGLLLGFCACQDLVYFPGLVRGYYGYSYGGYSPYYDSYVHNSVKTASKSGGYRGLSLPTAGGYRGGGTVQSGGYRGGATLPVSGGYRGLAGGGYRGANVDYYDNAYPLDGYRRQHHDYY</sequence>
<keyword evidence="2" id="KW-1185">Reference proteome</keyword>
<name>A0AAJ6QX97_9ACAR</name>
<accession>A0AAJ6QX97</accession>
<evidence type="ECO:0000313" key="2">
    <source>
        <dbReference type="Proteomes" id="UP000694867"/>
    </source>
</evidence>
<protein>
    <submittedName>
        <fullName evidence="3">Prisilkin-39</fullName>
    </submittedName>
</protein>
<organism evidence="2 3">
    <name type="scientific">Galendromus occidentalis</name>
    <name type="common">western predatory mite</name>
    <dbReference type="NCBI Taxonomy" id="34638"/>
    <lineage>
        <taxon>Eukaryota</taxon>
        <taxon>Metazoa</taxon>
        <taxon>Ecdysozoa</taxon>
        <taxon>Arthropoda</taxon>
        <taxon>Chelicerata</taxon>
        <taxon>Arachnida</taxon>
        <taxon>Acari</taxon>
        <taxon>Parasitiformes</taxon>
        <taxon>Mesostigmata</taxon>
        <taxon>Gamasina</taxon>
        <taxon>Phytoseioidea</taxon>
        <taxon>Phytoseiidae</taxon>
        <taxon>Typhlodrominae</taxon>
        <taxon>Galendromus</taxon>
    </lineage>
</organism>
<proteinExistence type="predicted"/>
<keyword evidence="1" id="KW-0732">Signal</keyword>
<dbReference type="KEGG" id="goe:100898143"/>
<feature type="chain" id="PRO_5042548097" evidence="1">
    <location>
        <begin position="23"/>
        <end position="131"/>
    </location>
</feature>
<dbReference type="Proteomes" id="UP000694867">
    <property type="component" value="Unplaced"/>
</dbReference>
<feature type="signal peptide" evidence="1">
    <location>
        <begin position="1"/>
        <end position="22"/>
    </location>
</feature>
<evidence type="ECO:0000256" key="1">
    <source>
        <dbReference type="SAM" id="SignalP"/>
    </source>
</evidence>
<dbReference type="AlphaFoldDB" id="A0AAJ6QX97"/>
<reference evidence="3" key="1">
    <citation type="submission" date="2025-08" db="UniProtKB">
        <authorList>
            <consortium name="RefSeq"/>
        </authorList>
    </citation>
    <scope>IDENTIFICATION</scope>
</reference>
<dbReference type="GeneID" id="100898143"/>